<feature type="compositionally biased region" description="Polar residues" evidence="1">
    <location>
        <begin position="178"/>
        <end position="195"/>
    </location>
</feature>
<organism evidence="2 3">
    <name type="scientific">Atta colombica</name>
    <dbReference type="NCBI Taxonomy" id="520822"/>
    <lineage>
        <taxon>Eukaryota</taxon>
        <taxon>Metazoa</taxon>
        <taxon>Ecdysozoa</taxon>
        <taxon>Arthropoda</taxon>
        <taxon>Hexapoda</taxon>
        <taxon>Insecta</taxon>
        <taxon>Pterygota</taxon>
        <taxon>Neoptera</taxon>
        <taxon>Endopterygota</taxon>
        <taxon>Hymenoptera</taxon>
        <taxon>Apocrita</taxon>
        <taxon>Aculeata</taxon>
        <taxon>Formicoidea</taxon>
        <taxon>Formicidae</taxon>
        <taxon>Myrmicinae</taxon>
        <taxon>Atta</taxon>
    </lineage>
</organism>
<feature type="compositionally biased region" description="Basic and acidic residues" evidence="1">
    <location>
        <begin position="253"/>
        <end position="266"/>
    </location>
</feature>
<name>A0A195BFG1_9HYME</name>
<evidence type="ECO:0000313" key="3">
    <source>
        <dbReference type="Proteomes" id="UP000078540"/>
    </source>
</evidence>
<sequence>MILRQTIAGIVRKPPAFSTSVYSNSYLPAAMQVIFHAVEQLKLLQAEEILQLQLVTSSSISTTQSMKKQQSQSTIPEGISIISTATTAKVHEKRTESIISTPIISTSTLANEISSQSTSKTYDNSTEVAQRLATSTVSVVSDHKETPEVNQETIETNYELPATPETNHESPEPVQEIPESNQGVVQNEESSNTERSFGKVLTQIQTQQQASITQVSDFQKTKKPTVDSVVDEIHRIVKTTTSLFSDESDDSDESKSIETSIEKSEQIEEEEEETRFCLLGERVAQVPRPSLNNYLRRSKIPPRLSLQQMANLYDALSKDARKQGFARFAGYTDEVLKILYSSAEGGIVPQLKQLLEKVVEKNELTRDDAKLRTSQALRDLDNPASALSMDLIRLLPLRYTF</sequence>
<evidence type="ECO:0000313" key="2">
    <source>
        <dbReference type="EMBL" id="KYM83333.1"/>
    </source>
</evidence>
<reference evidence="2 3" key="1">
    <citation type="submission" date="2015-09" db="EMBL/GenBank/DDBJ databases">
        <title>Atta colombica WGS genome.</title>
        <authorList>
            <person name="Nygaard S."/>
            <person name="Hu H."/>
            <person name="Boomsma J."/>
            <person name="Zhang G."/>
        </authorList>
    </citation>
    <scope>NUCLEOTIDE SEQUENCE [LARGE SCALE GENOMIC DNA]</scope>
    <source>
        <strain evidence="2">Treedump-2</strain>
        <tissue evidence="2">Whole body</tissue>
    </source>
</reference>
<evidence type="ECO:0000256" key="1">
    <source>
        <dbReference type="SAM" id="MobiDB-lite"/>
    </source>
</evidence>
<feature type="region of interest" description="Disordered" evidence="1">
    <location>
        <begin position="244"/>
        <end position="266"/>
    </location>
</feature>
<dbReference type="AlphaFoldDB" id="A0A195BFG1"/>
<accession>A0A195BFG1</accession>
<protein>
    <submittedName>
        <fullName evidence="2">Uncharacterized protein</fullName>
    </submittedName>
</protein>
<gene>
    <name evidence="2" type="ORF">ALC53_06064</name>
</gene>
<dbReference type="EMBL" id="KQ976490">
    <property type="protein sequence ID" value="KYM83333.1"/>
    <property type="molecule type" value="Genomic_DNA"/>
</dbReference>
<keyword evidence="3" id="KW-1185">Reference proteome</keyword>
<dbReference type="Proteomes" id="UP000078540">
    <property type="component" value="Unassembled WGS sequence"/>
</dbReference>
<proteinExistence type="predicted"/>
<feature type="region of interest" description="Disordered" evidence="1">
    <location>
        <begin position="161"/>
        <end position="196"/>
    </location>
</feature>